<evidence type="ECO:0000259" key="1">
    <source>
        <dbReference type="PROSITE" id="PS50011"/>
    </source>
</evidence>
<reference evidence="2 3" key="1">
    <citation type="journal article" date="2018" name="New Phytol.">
        <title>Comparative genomics and transcriptomics depict ericoid mycorrhizal fungi as versatile saprotrophs and plant mutualists.</title>
        <authorList>
            <person name="Martino E."/>
            <person name="Morin E."/>
            <person name="Grelet G.A."/>
            <person name="Kuo A."/>
            <person name="Kohler A."/>
            <person name="Daghino S."/>
            <person name="Barry K.W."/>
            <person name="Cichocki N."/>
            <person name="Clum A."/>
            <person name="Dockter R.B."/>
            <person name="Hainaut M."/>
            <person name="Kuo R.C."/>
            <person name="LaButti K."/>
            <person name="Lindahl B.D."/>
            <person name="Lindquist E.A."/>
            <person name="Lipzen A."/>
            <person name="Khouja H.R."/>
            <person name="Magnuson J."/>
            <person name="Murat C."/>
            <person name="Ohm R.A."/>
            <person name="Singer S.W."/>
            <person name="Spatafora J.W."/>
            <person name="Wang M."/>
            <person name="Veneault-Fourrey C."/>
            <person name="Henrissat B."/>
            <person name="Grigoriev I.V."/>
            <person name="Martin F.M."/>
            <person name="Perotto S."/>
        </authorList>
    </citation>
    <scope>NUCLEOTIDE SEQUENCE [LARGE SCALE GENOMIC DNA]</scope>
    <source>
        <strain evidence="2 3">ATCC 22711</strain>
    </source>
</reference>
<dbReference type="RefSeq" id="XP_024723028.1">
    <property type="nucleotide sequence ID" value="XM_024868006.1"/>
</dbReference>
<dbReference type="EMBL" id="KZ679008">
    <property type="protein sequence ID" value="PSS22982.1"/>
    <property type="molecule type" value="Genomic_DNA"/>
</dbReference>
<dbReference type="InParanoid" id="A0A2T3B819"/>
<keyword evidence="3" id="KW-1185">Reference proteome</keyword>
<dbReference type="AlphaFoldDB" id="A0A2T3B819"/>
<name>A0A2T3B819_AMORE</name>
<dbReference type="Gene3D" id="3.30.200.20">
    <property type="entry name" value="Phosphorylase Kinase, domain 1"/>
    <property type="match status" value="1"/>
</dbReference>
<dbReference type="GO" id="GO:0004674">
    <property type="term" value="F:protein serine/threonine kinase activity"/>
    <property type="evidence" value="ECO:0007669"/>
    <property type="project" value="TreeGrafter"/>
</dbReference>
<dbReference type="SUPFAM" id="SSF56112">
    <property type="entry name" value="Protein kinase-like (PK-like)"/>
    <property type="match status" value="1"/>
</dbReference>
<dbReference type="CDD" id="cd00180">
    <property type="entry name" value="PKc"/>
    <property type="match status" value="1"/>
</dbReference>
<proteinExistence type="predicted"/>
<dbReference type="PROSITE" id="PS50011">
    <property type="entry name" value="PROTEIN_KINASE_DOM"/>
    <property type="match status" value="1"/>
</dbReference>
<dbReference type="OrthoDB" id="1668230at2759"/>
<dbReference type="PROSITE" id="PS00108">
    <property type="entry name" value="PROTEIN_KINASE_ST"/>
    <property type="match status" value="1"/>
</dbReference>
<gene>
    <name evidence="2" type="ORF">M430DRAFT_48586</name>
</gene>
<dbReference type="Proteomes" id="UP000241818">
    <property type="component" value="Unassembled WGS sequence"/>
</dbReference>
<dbReference type="SMART" id="SM00220">
    <property type="entry name" value="S_TKc"/>
    <property type="match status" value="1"/>
</dbReference>
<evidence type="ECO:0000313" key="2">
    <source>
        <dbReference type="EMBL" id="PSS22982.1"/>
    </source>
</evidence>
<accession>A0A2T3B819</accession>
<dbReference type="GO" id="GO:0005524">
    <property type="term" value="F:ATP binding"/>
    <property type="evidence" value="ECO:0007669"/>
    <property type="project" value="InterPro"/>
</dbReference>
<sequence>MRENEKFTFGSSSNNDVVLKHLEESSQECCYINFLHLQLYPDPDSGALTLYNTSTSTFDVHSLSAPQFDDNVLPGQKTMIECGNWQLRLGKGLDFEIRVMPHTPEEAGHNRSLISPVTATTALLAKPIAKAATVGPLKEKIVEAPVPSVTRPGAIHIRNKTLIADRTAEGATTGSKAPPLRLQASHSLEPLILGETIGKTPHTQVFKAIRNDIVVAVKMCRKPEIKSSADTWRNELEILRNLNHPSIINLINYDAATLSLELEYIGPDLAQFVDRHQMSQLSENLRHRVWMDVSRGIEYIHSQDVTHFDVKPSNILLGDRAVLCDFGTSVKGTVKPTSSPGGTPCYVPPEYLYGNLRGSSGDIWAFGVTMLFVCGLIPLPRGSWKIAEVPAQGAASRKMADWVDEVERVTENIPEGLALLRSMLTPRSKERITAPQLVNKLLEMLPREPLELLA</sequence>
<dbReference type="Gene3D" id="1.10.510.10">
    <property type="entry name" value="Transferase(Phosphotransferase) domain 1"/>
    <property type="match status" value="1"/>
</dbReference>
<dbReference type="GO" id="GO:0044773">
    <property type="term" value="P:mitotic DNA damage checkpoint signaling"/>
    <property type="evidence" value="ECO:0007669"/>
    <property type="project" value="TreeGrafter"/>
</dbReference>
<dbReference type="STRING" id="857342.A0A2T3B819"/>
<dbReference type="GeneID" id="36576087"/>
<feature type="domain" description="Protein kinase" evidence="1">
    <location>
        <begin position="191"/>
        <end position="445"/>
    </location>
</feature>
<dbReference type="PANTHER" id="PTHR44167:SF24">
    <property type="entry name" value="SERINE_THREONINE-PROTEIN KINASE CHK2"/>
    <property type="match status" value="1"/>
</dbReference>
<dbReference type="InterPro" id="IPR011009">
    <property type="entry name" value="Kinase-like_dom_sf"/>
</dbReference>
<organism evidence="2 3">
    <name type="scientific">Amorphotheca resinae ATCC 22711</name>
    <dbReference type="NCBI Taxonomy" id="857342"/>
    <lineage>
        <taxon>Eukaryota</taxon>
        <taxon>Fungi</taxon>
        <taxon>Dikarya</taxon>
        <taxon>Ascomycota</taxon>
        <taxon>Pezizomycotina</taxon>
        <taxon>Leotiomycetes</taxon>
        <taxon>Helotiales</taxon>
        <taxon>Amorphothecaceae</taxon>
        <taxon>Amorphotheca</taxon>
    </lineage>
</organism>
<protein>
    <recommendedName>
        <fullName evidence="1">Protein kinase domain-containing protein</fullName>
    </recommendedName>
</protein>
<dbReference type="GO" id="GO:0005634">
    <property type="term" value="C:nucleus"/>
    <property type="evidence" value="ECO:0007669"/>
    <property type="project" value="TreeGrafter"/>
</dbReference>
<evidence type="ECO:0000313" key="3">
    <source>
        <dbReference type="Proteomes" id="UP000241818"/>
    </source>
</evidence>
<dbReference type="Pfam" id="PF00069">
    <property type="entry name" value="Pkinase"/>
    <property type="match status" value="1"/>
</dbReference>
<dbReference type="PANTHER" id="PTHR44167">
    <property type="entry name" value="OVARIAN-SPECIFIC SERINE/THREONINE-PROTEIN KINASE LOK-RELATED"/>
    <property type="match status" value="1"/>
</dbReference>
<dbReference type="InterPro" id="IPR000719">
    <property type="entry name" value="Prot_kinase_dom"/>
</dbReference>
<dbReference type="InterPro" id="IPR008271">
    <property type="entry name" value="Ser/Thr_kinase_AS"/>
</dbReference>